<dbReference type="InterPro" id="IPR036866">
    <property type="entry name" value="RibonucZ/Hydroxyglut_hydro"/>
</dbReference>
<feature type="binding site" evidence="10">
    <location>
        <position position="211"/>
    </location>
    <ligand>
        <name>Zn(2+)</name>
        <dbReference type="ChEBI" id="CHEBI:29105"/>
        <label>2</label>
        <note>catalytic</note>
    </ligand>
</feature>
<dbReference type="Pfam" id="PF23023">
    <property type="entry name" value="Anti-Pycsar_Apyc1"/>
    <property type="match status" value="1"/>
</dbReference>
<dbReference type="InterPro" id="IPR013471">
    <property type="entry name" value="RNase_Z/BN"/>
</dbReference>
<comment type="similarity">
    <text evidence="10">Belongs to the RNase Z family.</text>
</comment>
<evidence type="ECO:0000256" key="3">
    <source>
        <dbReference type="ARBA" id="ARBA00022694"/>
    </source>
</evidence>
<dbReference type="Proteomes" id="UP000256869">
    <property type="component" value="Unassembled WGS sequence"/>
</dbReference>
<evidence type="ECO:0000256" key="5">
    <source>
        <dbReference type="ARBA" id="ARBA00022723"/>
    </source>
</evidence>
<organism evidence="12 13">
    <name type="scientific">Cohnella lupini</name>
    <dbReference type="NCBI Taxonomy" id="1294267"/>
    <lineage>
        <taxon>Bacteria</taxon>
        <taxon>Bacillati</taxon>
        <taxon>Bacillota</taxon>
        <taxon>Bacilli</taxon>
        <taxon>Bacillales</taxon>
        <taxon>Paenibacillaceae</taxon>
        <taxon>Cohnella</taxon>
    </lineage>
</organism>
<evidence type="ECO:0000256" key="1">
    <source>
        <dbReference type="ARBA" id="ARBA00011738"/>
    </source>
</evidence>
<dbReference type="RefSeq" id="WP_115994781.1">
    <property type="nucleotide sequence ID" value="NZ_QRDY01000017.1"/>
</dbReference>
<dbReference type="AlphaFoldDB" id="A0A3D9I1G7"/>
<reference evidence="12 13" key="1">
    <citation type="submission" date="2018-07" db="EMBL/GenBank/DDBJ databases">
        <title>Genomic Encyclopedia of Type Strains, Phase III (KMG-III): the genomes of soil and plant-associated and newly described type strains.</title>
        <authorList>
            <person name="Whitman W."/>
        </authorList>
    </citation>
    <scope>NUCLEOTIDE SEQUENCE [LARGE SCALE GENOMIC DNA]</scope>
    <source>
        <strain evidence="12 13">CECT 8236</strain>
    </source>
</reference>
<dbReference type="FunFam" id="3.60.15.10:FF:000002">
    <property type="entry name" value="Ribonuclease Z"/>
    <property type="match status" value="1"/>
</dbReference>
<feature type="binding site" evidence="10">
    <location>
        <position position="269"/>
    </location>
    <ligand>
        <name>Zn(2+)</name>
        <dbReference type="ChEBI" id="CHEBI:29105"/>
        <label>2</label>
        <note>catalytic</note>
    </ligand>
</feature>
<evidence type="ECO:0000256" key="7">
    <source>
        <dbReference type="ARBA" id="ARBA00022801"/>
    </source>
</evidence>
<dbReference type="GO" id="GO:0008270">
    <property type="term" value="F:zinc ion binding"/>
    <property type="evidence" value="ECO:0007669"/>
    <property type="project" value="UniProtKB-UniRule"/>
</dbReference>
<dbReference type="HAMAP" id="MF_01818">
    <property type="entry name" value="RNase_Z_BN"/>
    <property type="match status" value="1"/>
</dbReference>
<keyword evidence="6 10" id="KW-0255">Endonuclease</keyword>
<dbReference type="OrthoDB" id="9800940at2"/>
<dbReference type="CDD" id="cd07717">
    <property type="entry name" value="RNaseZ_ZiPD-like_MBL-fold"/>
    <property type="match status" value="1"/>
</dbReference>
<comment type="cofactor">
    <cofactor evidence="10">
        <name>Zn(2+)</name>
        <dbReference type="ChEBI" id="CHEBI:29105"/>
    </cofactor>
    <text evidence="10">Binds 2 Zn(2+) ions.</text>
</comment>
<dbReference type="Gene3D" id="3.60.15.10">
    <property type="entry name" value="Ribonuclease Z/Hydroxyacylglutathione hydrolase-like"/>
    <property type="match status" value="1"/>
</dbReference>
<evidence type="ECO:0000313" key="12">
    <source>
        <dbReference type="EMBL" id="RED55505.1"/>
    </source>
</evidence>
<keyword evidence="5 10" id="KW-0479">Metal-binding</keyword>
<keyword evidence="3 10" id="KW-0819">tRNA processing</keyword>
<comment type="catalytic activity">
    <reaction evidence="10">
        <text>Endonucleolytic cleavage of RNA, removing extra 3' nucleotides from tRNA precursor, generating 3' termini of tRNAs. A 3'-hydroxy group is left at the tRNA terminus and a 5'-phosphoryl group is left at the trailer molecule.</text>
        <dbReference type="EC" id="3.1.26.11"/>
    </reaction>
</comment>
<proteinExistence type="inferred from homology"/>
<feature type="binding site" evidence="10">
    <location>
        <position position="63"/>
    </location>
    <ligand>
        <name>Zn(2+)</name>
        <dbReference type="ChEBI" id="CHEBI:29105"/>
        <label>1</label>
        <note>catalytic</note>
    </ligand>
</feature>
<feature type="binding site" evidence="10">
    <location>
        <position position="65"/>
    </location>
    <ligand>
        <name>Zn(2+)</name>
        <dbReference type="ChEBI" id="CHEBI:29105"/>
        <label>1</label>
        <note>catalytic</note>
    </ligand>
</feature>
<feature type="binding site" evidence="10">
    <location>
        <position position="211"/>
    </location>
    <ligand>
        <name>Zn(2+)</name>
        <dbReference type="ChEBI" id="CHEBI:29105"/>
        <label>1</label>
        <note>catalytic</note>
    </ligand>
</feature>
<comment type="caution">
    <text evidence="12">The sequence shown here is derived from an EMBL/GenBank/DDBJ whole genome shotgun (WGS) entry which is preliminary data.</text>
</comment>
<dbReference type="PANTHER" id="PTHR46018">
    <property type="entry name" value="ZINC PHOSPHODIESTERASE ELAC PROTEIN 1"/>
    <property type="match status" value="1"/>
</dbReference>
<feature type="active site" description="Proton acceptor" evidence="10">
    <location>
        <position position="67"/>
    </location>
</feature>
<evidence type="ECO:0000256" key="4">
    <source>
        <dbReference type="ARBA" id="ARBA00022722"/>
    </source>
</evidence>
<sequence>MELWFMGTNAGMPIAERNVTSIVLRMPQNRGTFWLFDCGEGTQHQLLRTPFKLSKLEKLFVTHLHGDHIFGLPGLLSSRSSLGVTAEMELYGPPGIRDFVENAFRISDSHLGYPLRIYEIGEGEAYRDEDFIVEAAALDHRIECFGYRITERPRTGALRTDWLLEIGVPAGPLFGLLKSGQDVALEDGRIIRSEEAVGSSLHGRVITVLGDTKPCGNAVALAKDADMLVHEATFLADLAEKAGEYGHSTSIQAAETARKAGAKRLLITHFSSRYKQEDLAELESEARSAFPNTEAATELKPYSIPRGNVDDNRQ</sequence>
<dbReference type="GO" id="GO:0042781">
    <property type="term" value="F:3'-tRNA processing endoribonuclease activity"/>
    <property type="evidence" value="ECO:0007669"/>
    <property type="project" value="UniProtKB-UniRule"/>
</dbReference>
<name>A0A3D9I1G7_9BACL</name>
<evidence type="ECO:0000256" key="2">
    <source>
        <dbReference type="ARBA" id="ARBA00012477"/>
    </source>
</evidence>
<evidence type="ECO:0000256" key="8">
    <source>
        <dbReference type="ARBA" id="ARBA00022833"/>
    </source>
</evidence>
<dbReference type="SUPFAM" id="SSF56281">
    <property type="entry name" value="Metallo-hydrolase/oxidoreductase"/>
    <property type="match status" value="1"/>
</dbReference>
<evidence type="ECO:0000256" key="9">
    <source>
        <dbReference type="ARBA" id="ARBA00057812"/>
    </source>
</evidence>
<dbReference type="NCBIfam" id="NF000801">
    <property type="entry name" value="PRK00055.1-3"/>
    <property type="match status" value="1"/>
</dbReference>
<evidence type="ECO:0000256" key="6">
    <source>
        <dbReference type="ARBA" id="ARBA00022759"/>
    </source>
</evidence>
<dbReference type="GO" id="GO:0042802">
    <property type="term" value="F:identical protein binding"/>
    <property type="evidence" value="ECO:0007669"/>
    <property type="project" value="UniProtKB-ARBA"/>
</dbReference>
<gene>
    <name evidence="10" type="primary">rnz</name>
    <name evidence="12" type="ORF">DFP95_11739</name>
</gene>
<feature type="binding site" evidence="10">
    <location>
        <position position="67"/>
    </location>
    <ligand>
        <name>Zn(2+)</name>
        <dbReference type="ChEBI" id="CHEBI:29105"/>
        <label>2</label>
        <note>catalytic</note>
    </ligand>
</feature>
<dbReference type="EMBL" id="QRDY01000017">
    <property type="protein sequence ID" value="RED55505.1"/>
    <property type="molecule type" value="Genomic_DNA"/>
</dbReference>
<keyword evidence="13" id="KW-1185">Reference proteome</keyword>
<accession>A0A3D9I1G7</accession>
<comment type="function">
    <text evidence="9 10">Zinc phosphodiesterase, which displays some tRNA 3'-processing endonuclease activity. Probably involved in tRNA maturation, by removing a 3'-trailer from precursor tRNA.</text>
</comment>
<keyword evidence="4 10" id="KW-0540">Nuclease</keyword>
<protein>
    <recommendedName>
        <fullName evidence="2 10">Ribonuclease Z</fullName>
        <shortName evidence="10">RNase Z</shortName>
        <ecNumber evidence="2 10">3.1.26.11</ecNumber>
    </recommendedName>
    <alternativeName>
        <fullName evidence="10">tRNA 3 endonuclease</fullName>
    </alternativeName>
    <alternativeName>
        <fullName evidence="10">tRNase Z</fullName>
    </alternativeName>
</protein>
<evidence type="ECO:0000256" key="10">
    <source>
        <dbReference type="HAMAP-Rule" id="MF_01818"/>
    </source>
</evidence>
<feature type="binding site" evidence="10">
    <location>
        <position position="68"/>
    </location>
    <ligand>
        <name>Zn(2+)</name>
        <dbReference type="ChEBI" id="CHEBI:29105"/>
        <label>2</label>
        <note>catalytic</note>
    </ligand>
</feature>
<dbReference type="PANTHER" id="PTHR46018:SF2">
    <property type="entry name" value="ZINC PHOSPHODIESTERASE ELAC PROTEIN 1"/>
    <property type="match status" value="1"/>
</dbReference>
<evidence type="ECO:0000313" key="13">
    <source>
        <dbReference type="Proteomes" id="UP000256869"/>
    </source>
</evidence>
<dbReference type="EC" id="3.1.26.11" evidence="2 10"/>
<feature type="region of interest" description="Disordered" evidence="11">
    <location>
        <begin position="285"/>
        <end position="314"/>
    </location>
</feature>
<feature type="binding site" evidence="10">
    <location>
        <position position="140"/>
    </location>
    <ligand>
        <name>Zn(2+)</name>
        <dbReference type="ChEBI" id="CHEBI:29105"/>
        <label>1</label>
        <note>catalytic</note>
    </ligand>
</feature>
<dbReference type="NCBIfam" id="TIGR02651">
    <property type="entry name" value="RNase_Z"/>
    <property type="match status" value="1"/>
</dbReference>
<keyword evidence="7 10" id="KW-0378">Hydrolase</keyword>
<keyword evidence="8 10" id="KW-0862">Zinc</keyword>
<comment type="subunit">
    <text evidence="1 10">Homodimer.</text>
</comment>
<evidence type="ECO:0000256" key="11">
    <source>
        <dbReference type="SAM" id="MobiDB-lite"/>
    </source>
</evidence>